<name>A0A1H9SED8_9PSEU</name>
<gene>
    <name evidence="4" type="ORF">SAMN04487818_105416</name>
</gene>
<organism evidence="4 5">
    <name type="scientific">Actinokineospora terrae</name>
    <dbReference type="NCBI Taxonomy" id="155974"/>
    <lineage>
        <taxon>Bacteria</taxon>
        <taxon>Bacillati</taxon>
        <taxon>Actinomycetota</taxon>
        <taxon>Actinomycetes</taxon>
        <taxon>Pseudonocardiales</taxon>
        <taxon>Pseudonocardiaceae</taxon>
        <taxon>Actinokineospora</taxon>
    </lineage>
</organism>
<dbReference type="PANTHER" id="PTHR10491">
    <property type="entry name" value="DTDP-4-DEHYDRORHAMNOSE REDUCTASE"/>
    <property type="match status" value="1"/>
</dbReference>
<proteinExistence type="inferred from homology"/>
<dbReference type="InterPro" id="IPR036291">
    <property type="entry name" value="NAD(P)-bd_dom_sf"/>
</dbReference>
<evidence type="ECO:0000259" key="3">
    <source>
        <dbReference type="Pfam" id="PF04321"/>
    </source>
</evidence>
<dbReference type="InterPro" id="IPR005913">
    <property type="entry name" value="dTDP_dehydrorham_reduct"/>
</dbReference>
<dbReference type="InterPro" id="IPR029903">
    <property type="entry name" value="RmlD-like-bd"/>
</dbReference>
<dbReference type="PANTHER" id="PTHR10491:SF4">
    <property type="entry name" value="METHIONINE ADENOSYLTRANSFERASE 2 SUBUNIT BETA"/>
    <property type="match status" value="1"/>
</dbReference>
<dbReference type="NCBIfam" id="TIGR01214">
    <property type="entry name" value="rmlD"/>
    <property type="match status" value="1"/>
</dbReference>
<sequence>MVGTAEEPRRATRELTTTVSLVLLVPGGTGQLGRELAALTTDGVEVIAPGSTELDITSAGSVIEAVSALAGKRAVVVNAAAYTAVDKAETDQSRAFAINADGPRVLAAVCSSRGVPLIHVSTDYVFPGDATEPYEVDSPPGPRSIYGLTKLAGEDAVLGSGADAWVVRTSWVYGAWGKNFVKTMARLESSRDTLSVVDDQVGSPTWTFDLARGLVELATRISGGSGPTSRVLHATAANSVTWAGFARAIFEELGADPSRVKSCGTEDYPLPARRPAYSVLSSTAWAEAGLTPLRDWREALREAFSRQGNEFRAQ</sequence>
<dbReference type="SUPFAM" id="SSF51735">
    <property type="entry name" value="NAD(P)-binding Rossmann-fold domains"/>
    <property type="match status" value="1"/>
</dbReference>
<dbReference type="Gene3D" id="3.90.25.10">
    <property type="entry name" value="UDP-galactose 4-epimerase, domain 1"/>
    <property type="match status" value="1"/>
</dbReference>
<evidence type="ECO:0000256" key="1">
    <source>
        <dbReference type="ARBA" id="ARBA00010944"/>
    </source>
</evidence>
<dbReference type="AlphaFoldDB" id="A0A1H9SED8"/>
<dbReference type="EMBL" id="FOGI01000005">
    <property type="protein sequence ID" value="SER83337.1"/>
    <property type="molecule type" value="Genomic_DNA"/>
</dbReference>
<evidence type="ECO:0000256" key="2">
    <source>
        <dbReference type="RuleBase" id="RU364082"/>
    </source>
</evidence>
<keyword evidence="5" id="KW-1185">Reference proteome</keyword>
<keyword evidence="2" id="KW-0560">Oxidoreductase</keyword>
<evidence type="ECO:0000313" key="5">
    <source>
        <dbReference type="Proteomes" id="UP000199051"/>
    </source>
</evidence>
<dbReference type="GO" id="GO:0019305">
    <property type="term" value="P:dTDP-rhamnose biosynthetic process"/>
    <property type="evidence" value="ECO:0007669"/>
    <property type="project" value="UniProtKB-UniPathway"/>
</dbReference>
<dbReference type="GO" id="GO:0008831">
    <property type="term" value="F:dTDP-4-dehydrorhamnose reductase activity"/>
    <property type="evidence" value="ECO:0007669"/>
    <property type="project" value="UniProtKB-EC"/>
</dbReference>
<dbReference type="UniPathway" id="UPA00124"/>
<evidence type="ECO:0000313" key="4">
    <source>
        <dbReference type="EMBL" id="SER83337.1"/>
    </source>
</evidence>
<dbReference type="CDD" id="cd05254">
    <property type="entry name" value="dTDP_HR_like_SDR_e"/>
    <property type="match status" value="1"/>
</dbReference>
<comment type="similarity">
    <text evidence="1 2">Belongs to the dTDP-4-dehydrorhamnose reductase family.</text>
</comment>
<keyword evidence="2" id="KW-0521">NADP</keyword>
<feature type="domain" description="RmlD-like substrate binding" evidence="3">
    <location>
        <begin position="23"/>
        <end position="305"/>
    </location>
</feature>
<dbReference type="Pfam" id="PF04321">
    <property type="entry name" value="RmlD_sub_bind"/>
    <property type="match status" value="1"/>
</dbReference>
<dbReference type="Proteomes" id="UP000199051">
    <property type="component" value="Unassembled WGS sequence"/>
</dbReference>
<dbReference type="STRING" id="155974.SAMN04487818_105416"/>
<comment type="function">
    <text evidence="2">Catalyzes the reduction of dTDP-6-deoxy-L-lyxo-4-hexulose to yield dTDP-L-rhamnose.</text>
</comment>
<accession>A0A1H9SED8</accession>
<reference evidence="5" key="1">
    <citation type="submission" date="2016-10" db="EMBL/GenBank/DDBJ databases">
        <authorList>
            <person name="Varghese N."/>
            <person name="Submissions S."/>
        </authorList>
    </citation>
    <scope>NUCLEOTIDE SEQUENCE [LARGE SCALE GENOMIC DNA]</scope>
    <source>
        <strain evidence="5">DSM 44260</strain>
    </source>
</reference>
<dbReference type="EC" id="1.1.1.133" evidence="2"/>
<protein>
    <recommendedName>
        <fullName evidence="2">dTDP-4-dehydrorhamnose reductase</fullName>
        <ecNumber evidence="2">1.1.1.133</ecNumber>
    </recommendedName>
</protein>
<dbReference type="Gene3D" id="3.40.50.720">
    <property type="entry name" value="NAD(P)-binding Rossmann-like Domain"/>
    <property type="match status" value="1"/>
</dbReference>
<comment type="pathway">
    <text evidence="2">Carbohydrate biosynthesis; dTDP-L-rhamnose biosynthesis.</text>
</comment>